<dbReference type="AlphaFoldDB" id="A0A9X2AU84"/>
<evidence type="ECO:0000256" key="1">
    <source>
        <dbReference type="SAM" id="Phobius"/>
    </source>
</evidence>
<dbReference type="RefSeq" id="WP_243607937.1">
    <property type="nucleotide sequence ID" value="NZ_JALGRD010000017.1"/>
</dbReference>
<dbReference type="InterPro" id="IPR043130">
    <property type="entry name" value="CDP-OH_PTrfase_TM_dom"/>
</dbReference>
<gene>
    <name evidence="2" type="ORF">MST27_21545</name>
</gene>
<feature type="transmembrane region" description="Helical" evidence="1">
    <location>
        <begin position="158"/>
        <end position="177"/>
    </location>
</feature>
<accession>A0A9X2AU84</accession>
<feature type="transmembrane region" description="Helical" evidence="1">
    <location>
        <begin position="86"/>
        <end position="114"/>
    </location>
</feature>
<dbReference type="Proteomes" id="UP001139682">
    <property type="component" value="Unassembled WGS sequence"/>
</dbReference>
<sequence>MELTTLLIKRNISPNQISVASIGFAAAAAASMVASAGVLATVVAILFIQLRLICNLLDGMVAIEGEKQSPLGSLYNEFPDRIADSLLIVALGYAVGAPALGWFAALVAALTAYIRVFGGSLGLQQTFVGPMAKQHRMAVITAGLALNIPESLLFATHYSLYFALVAIAAGSVLTCVTRTRIIARQLKGTV</sequence>
<comment type="caution">
    <text evidence="2">The sequence shown here is derived from an EMBL/GenBank/DDBJ whole genome shotgun (WGS) entry which is preliminary data.</text>
</comment>
<keyword evidence="1" id="KW-1133">Transmembrane helix</keyword>
<organism evidence="2 3">
    <name type="scientific">Stutzerimonas marianensis</name>
    <dbReference type="NCBI Taxonomy" id="2929513"/>
    <lineage>
        <taxon>Bacteria</taxon>
        <taxon>Pseudomonadati</taxon>
        <taxon>Pseudomonadota</taxon>
        <taxon>Gammaproteobacteria</taxon>
        <taxon>Pseudomonadales</taxon>
        <taxon>Pseudomonadaceae</taxon>
        <taxon>Stutzerimonas</taxon>
    </lineage>
</organism>
<dbReference type="InterPro" id="IPR000462">
    <property type="entry name" value="CDP-OH_P_trans"/>
</dbReference>
<evidence type="ECO:0000313" key="2">
    <source>
        <dbReference type="EMBL" id="MCJ0975949.1"/>
    </source>
</evidence>
<evidence type="ECO:0000313" key="3">
    <source>
        <dbReference type="Proteomes" id="UP001139682"/>
    </source>
</evidence>
<reference evidence="2" key="1">
    <citation type="submission" date="2022-03" db="EMBL/GenBank/DDBJ databases">
        <title>Pseudomonas marianensis sp. nov., a marine bacterium isolated from deep-sea sediments of the Mariana Trench.</title>
        <authorList>
            <person name="Wei Y."/>
        </authorList>
    </citation>
    <scope>NUCLEOTIDE SEQUENCE</scope>
    <source>
        <strain evidence="2">PS1</strain>
    </source>
</reference>
<feature type="transmembrane region" description="Helical" evidence="1">
    <location>
        <begin position="20"/>
        <end position="48"/>
    </location>
</feature>
<proteinExistence type="predicted"/>
<name>A0A9X2AU84_9GAMM</name>
<dbReference type="EMBL" id="JALGRD010000017">
    <property type="protein sequence ID" value="MCJ0975949.1"/>
    <property type="molecule type" value="Genomic_DNA"/>
</dbReference>
<dbReference type="Gene3D" id="1.20.120.1760">
    <property type="match status" value="1"/>
</dbReference>
<keyword evidence="3" id="KW-1185">Reference proteome</keyword>
<protein>
    <submittedName>
        <fullName evidence="2">CDP-alcohol phosphatidyltransferase family protein</fullName>
    </submittedName>
</protein>
<keyword evidence="1" id="KW-0812">Transmembrane</keyword>
<keyword evidence="1" id="KW-0472">Membrane</keyword>
<dbReference type="Pfam" id="PF01066">
    <property type="entry name" value="CDP-OH_P_transf"/>
    <property type="match status" value="1"/>
</dbReference>